<comment type="similarity">
    <text evidence="4">Belongs to the UPP synthase family.</text>
</comment>
<dbReference type="Gene3D" id="3.40.1180.10">
    <property type="entry name" value="Decaprenyl diphosphate synthase-like"/>
    <property type="match status" value="1"/>
</dbReference>
<keyword evidence="11 13" id="KW-0472">Membrane</keyword>
<evidence type="ECO:0000313" key="15">
    <source>
        <dbReference type="Proteomes" id="UP000093000"/>
    </source>
</evidence>
<keyword evidence="8" id="KW-0256">Endoplasmic reticulum</keyword>
<dbReference type="OrthoDB" id="19639at2759"/>
<evidence type="ECO:0000256" key="6">
    <source>
        <dbReference type="ARBA" id="ARBA00022679"/>
    </source>
</evidence>
<evidence type="ECO:0000313" key="14">
    <source>
        <dbReference type="EMBL" id="OBZ91551.1"/>
    </source>
</evidence>
<keyword evidence="9" id="KW-0460">Magnesium</keyword>
<dbReference type="PANTHER" id="PTHR21528">
    <property type="entry name" value="DEHYDRODOLICHYL DIPHOSPHATE SYNTHASE COMPLEX SUBUNIT NUS1"/>
    <property type="match status" value="1"/>
</dbReference>
<comment type="caution">
    <text evidence="14">The sequence shown here is derived from an EMBL/GenBank/DDBJ whole genome shotgun (WGS) entry which is preliminary data.</text>
</comment>
<evidence type="ECO:0000256" key="8">
    <source>
        <dbReference type="ARBA" id="ARBA00022824"/>
    </source>
</evidence>
<evidence type="ECO:0000256" key="7">
    <source>
        <dbReference type="ARBA" id="ARBA00022692"/>
    </source>
</evidence>
<dbReference type="STRING" id="101091.A0A1C7NR09"/>
<reference evidence="14 15" key="1">
    <citation type="submission" date="2016-03" db="EMBL/GenBank/DDBJ databases">
        <title>Choanephora cucurbitarum.</title>
        <authorList>
            <person name="Min B."/>
            <person name="Park H."/>
            <person name="Park J.-H."/>
            <person name="Shin H.-D."/>
            <person name="Choi I.-G."/>
        </authorList>
    </citation>
    <scope>NUCLEOTIDE SEQUENCE [LARGE SCALE GENOMIC DNA]</scope>
    <source>
        <strain evidence="14 15">KUS-F28377</strain>
    </source>
</reference>
<comment type="subcellular location">
    <subcellularLocation>
        <location evidence="2">Endoplasmic reticulum membrane</location>
    </subcellularLocation>
</comment>
<accession>A0A1C7NR09</accession>
<evidence type="ECO:0000256" key="11">
    <source>
        <dbReference type="ARBA" id="ARBA00023136"/>
    </source>
</evidence>
<dbReference type="AlphaFoldDB" id="A0A1C7NR09"/>
<evidence type="ECO:0000256" key="13">
    <source>
        <dbReference type="SAM" id="Phobius"/>
    </source>
</evidence>
<keyword evidence="15" id="KW-1185">Reference proteome</keyword>
<dbReference type="PANTHER" id="PTHR21528:SF0">
    <property type="entry name" value="DEHYDRODOLICHYL DIPHOSPHATE SYNTHASE COMPLEX SUBUNIT NUS1"/>
    <property type="match status" value="1"/>
</dbReference>
<dbReference type="InParanoid" id="A0A1C7NR09"/>
<keyword evidence="10 13" id="KW-1133">Transmembrane helix</keyword>
<feature type="transmembrane region" description="Helical" evidence="13">
    <location>
        <begin position="59"/>
        <end position="78"/>
    </location>
</feature>
<dbReference type="GO" id="GO:0005789">
    <property type="term" value="C:endoplasmic reticulum membrane"/>
    <property type="evidence" value="ECO:0007669"/>
    <property type="project" value="UniProtKB-SubCell"/>
</dbReference>
<dbReference type="InterPro" id="IPR036424">
    <property type="entry name" value="UPP_synth-like_sf"/>
</dbReference>
<evidence type="ECO:0000256" key="12">
    <source>
        <dbReference type="ARBA" id="ARBA00047353"/>
    </source>
</evidence>
<evidence type="ECO:0000256" key="5">
    <source>
        <dbReference type="ARBA" id="ARBA00012596"/>
    </source>
</evidence>
<keyword evidence="6" id="KW-0808">Transferase</keyword>
<evidence type="ECO:0000256" key="9">
    <source>
        <dbReference type="ARBA" id="ARBA00022842"/>
    </source>
</evidence>
<evidence type="ECO:0000256" key="2">
    <source>
        <dbReference type="ARBA" id="ARBA00004586"/>
    </source>
</evidence>
<evidence type="ECO:0000256" key="10">
    <source>
        <dbReference type="ARBA" id="ARBA00022989"/>
    </source>
</evidence>
<evidence type="ECO:0000256" key="1">
    <source>
        <dbReference type="ARBA" id="ARBA00001946"/>
    </source>
</evidence>
<comment type="cofactor">
    <cofactor evidence="1">
        <name>Mg(2+)</name>
        <dbReference type="ChEBI" id="CHEBI:18420"/>
    </cofactor>
</comment>
<dbReference type="FunCoup" id="A0A1C7NR09">
    <property type="interactions" value="293"/>
</dbReference>
<dbReference type="Proteomes" id="UP000093000">
    <property type="component" value="Unassembled WGS sequence"/>
</dbReference>
<dbReference type="UniPathway" id="UPA00378"/>
<keyword evidence="7 13" id="KW-0812">Transmembrane</keyword>
<name>A0A1C7NR09_9FUNG</name>
<dbReference type="SUPFAM" id="SSF64005">
    <property type="entry name" value="Undecaprenyl diphosphate synthase"/>
    <property type="match status" value="1"/>
</dbReference>
<sequence>MTTIITTNHDELEYNPLQLSTKSQQIPKYKSAINTIETQQELRNRSRALQEKNNSFLDAFLTMILYIFHFIYLSYIALQSLKHYFKNYHPSTLDIHERIEFDKQQLTKLPRHLTISLSSDLFSTRTLEDWDSIMRDICLATCWSWQMGIKEVSVYDMSGVLKSMETELYKQQSTILYEWMKTSSVKRADIIRFTVLSAENGKSHMGQVTQEMIKTNQQIDIDSVDTHMHLNTISDPDLMIVYDGLPHHHISLDGYPPWHLRLTEIINCSSDHQLNYHVFSKCLYRFSKVEQRFGR</sequence>
<proteinExistence type="inferred from homology"/>
<dbReference type="EC" id="2.5.1.87" evidence="5"/>
<dbReference type="GO" id="GO:1904423">
    <property type="term" value="C:dehydrodolichyl diphosphate synthase complex"/>
    <property type="evidence" value="ECO:0007669"/>
    <property type="project" value="InterPro"/>
</dbReference>
<protein>
    <recommendedName>
        <fullName evidence="5">ditrans,polycis-polyprenyl diphosphate synthase [(2E,6E)-farnesyldiphosphate specific]</fullName>
        <ecNumber evidence="5">2.5.1.87</ecNumber>
    </recommendedName>
</protein>
<evidence type="ECO:0000256" key="3">
    <source>
        <dbReference type="ARBA" id="ARBA00004922"/>
    </source>
</evidence>
<dbReference type="EMBL" id="LUGH01000008">
    <property type="protein sequence ID" value="OBZ91551.1"/>
    <property type="molecule type" value="Genomic_DNA"/>
</dbReference>
<comment type="pathway">
    <text evidence="3">Protein modification; protein glycosylation.</text>
</comment>
<dbReference type="GO" id="GO:0045547">
    <property type="term" value="F:ditrans,polycis-polyprenyl diphosphate synthase [(2E,6E)-farnesyl diphosphate specific] activity"/>
    <property type="evidence" value="ECO:0007669"/>
    <property type="project" value="UniProtKB-EC"/>
</dbReference>
<comment type="catalytic activity">
    <reaction evidence="12">
        <text>n isopentenyl diphosphate + (2E,6E)-farnesyl diphosphate = a di-trans,poly-cis-polyprenyl diphosphate + n diphosphate</text>
        <dbReference type="Rhea" id="RHEA:53008"/>
        <dbReference type="Rhea" id="RHEA-COMP:19494"/>
        <dbReference type="ChEBI" id="CHEBI:33019"/>
        <dbReference type="ChEBI" id="CHEBI:128769"/>
        <dbReference type="ChEBI" id="CHEBI:136960"/>
        <dbReference type="ChEBI" id="CHEBI:175763"/>
        <dbReference type="EC" id="2.5.1.87"/>
    </reaction>
</comment>
<evidence type="ECO:0000256" key="4">
    <source>
        <dbReference type="ARBA" id="ARBA00005432"/>
    </source>
</evidence>
<organism evidence="14 15">
    <name type="scientific">Choanephora cucurbitarum</name>
    <dbReference type="NCBI Taxonomy" id="101091"/>
    <lineage>
        <taxon>Eukaryota</taxon>
        <taxon>Fungi</taxon>
        <taxon>Fungi incertae sedis</taxon>
        <taxon>Mucoromycota</taxon>
        <taxon>Mucoromycotina</taxon>
        <taxon>Mucoromycetes</taxon>
        <taxon>Mucorales</taxon>
        <taxon>Mucorineae</taxon>
        <taxon>Choanephoraceae</taxon>
        <taxon>Choanephoroideae</taxon>
        <taxon>Choanephora</taxon>
    </lineage>
</organism>
<dbReference type="InterPro" id="IPR038887">
    <property type="entry name" value="Nus1/NgBR"/>
</dbReference>
<gene>
    <name evidence="14" type="primary">NUS1</name>
    <name evidence="14" type="ORF">A0J61_00367</name>
</gene>